<dbReference type="KEGG" id="fcy:FRACYDRAFT_181837"/>
<feature type="compositionally biased region" description="Low complexity" evidence="1">
    <location>
        <begin position="130"/>
        <end position="152"/>
    </location>
</feature>
<dbReference type="PANTHER" id="PTHR12873">
    <property type="entry name" value="T7-LIKE MITOCHONDRIAL DNA HELICASE"/>
    <property type="match status" value="1"/>
</dbReference>
<dbReference type="GO" id="GO:0003697">
    <property type="term" value="F:single-stranded DNA binding"/>
    <property type="evidence" value="ECO:0007669"/>
    <property type="project" value="InterPro"/>
</dbReference>
<dbReference type="Proteomes" id="UP000095751">
    <property type="component" value="Unassembled WGS sequence"/>
</dbReference>
<dbReference type="GO" id="GO:0043139">
    <property type="term" value="F:5'-3' DNA helicase activity"/>
    <property type="evidence" value="ECO:0007669"/>
    <property type="project" value="InterPro"/>
</dbReference>
<dbReference type="GO" id="GO:0016787">
    <property type="term" value="F:hydrolase activity"/>
    <property type="evidence" value="ECO:0007669"/>
    <property type="project" value="UniProtKB-KW"/>
</dbReference>
<dbReference type="PROSITE" id="PS51199">
    <property type="entry name" value="SF4_HELICASE"/>
    <property type="match status" value="1"/>
</dbReference>
<dbReference type="Gene3D" id="3.40.50.300">
    <property type="entry name" value="P-loop containing nucleotide triphosphate hydrolases"/>
    <property type="match status" value="1"/>
</dbReference>
<reference evidence="4 5" key="1">
    <citation type="submission" date="2016-09" db="EMBL/GenBank/DDBJ databases">
        <title>Extensive genetic diversity and differential bi-allelic expression allows diatom success in the polar Southern Ocean.</title>
        <authorList>
            <consortium name="DOE Joint Genome Institute"/>
            <person name="Mock T."/>
            <person name="Otillar R.P."/>
            <person name="Strauss J."/>
            <person name="Dupont C."/>
            <person name="Frickenhaus S."/>
            <person name="Maumus F."/>
            <person name="Mcmullan M."/>
            <person name="Sanges R."/>
            <person name="Schmutz J."/>
            <person name="Toseland A."/>
            <person name="Valas R."/>
            <person name="Veluchamy A."/>
            <person name="Ward B.J."/>
            <person name="Allen A."/>
            <person name="Barry K."/>
            <person name="Falciatore A."/>
            <person name="Ferrante M."/>
            <person name="Fortunato A.E."/>
            <person name="Gloeckner G."/>
            <person name="Gruber A."/>
            <person name="Hipkin R."/>
            <person name="Janech M."/>
            <person name="Kroth P."/>
            <person name="Leese F."/>
            <person name="Lindquist E."/>
            <person name="Lyon B.R."/>
            <person name="Martin J."/>
            <person name="Mayer C."/>
            <person name="Parker M."/>
            <person name="Quesneville H."/>
            <person name="Raymond J."/>
            <person name="Uhlig C."/>
            <person name="Valentin K.U."/>
            <person name="Worden A.Z."/>
            <person name="Armbrust E.V."/>
            <person name="Bowler C."/>
            <person name="Green B."/>
            <person name="Moulton V."/>
            <person name="Van Oosterhout C."/>
            <person name="Grigoriev I."/>
        </authorList>
    </citation>
    <scope>NUCLEOTIDE SEQUENCE [LARGE SCALE GENOMIC DNA]</scope>
    <source>
        <strain evidence="4 5">CCMP1102</strain>
    </source>
</reference>
<dbReference type="InterPro" id="IPR027032">
    <property type="entry name" value="Twinkle-like"/>
</dbReference>
<feature type="compositionally biased region" description="Low complexity" evidence="1">
    <location>
        <begin position="642"/>
        <end position="651"/>
    </location>
</feature>
<dbReference type="SUPFAM" id="SSF52540">
    <property type="entry name" value="P-loop containing nucleoside triphosphate hydrolases"/>
    <property type="match status" value="1"/>
</dbReference>
<evidence type="ECO:0000313" key="5">
    <source>
        <dbReference type="Proteomes" id="UP000095751"/>
    </source>
</evidence>
<evidence type="ECO:0000256" key="1">
    <source>
        <dbReference type="SAM" id="MobiDB-lite"/>
    </source>
</evidence>
<keyword evidence="4" id="KW-0378">Hydrolase</keyword>
<feature type="domain" description="Toprim" evidence="2">
    <location>
        <begin position="250"/>
        <end position="329"/>
    </location>
</feature>
<feature type="domain" description="SF4 helicase" evidence="3">
    <location>
        <begin position="376"/>
        <end position="630"/>
    </location>
</feature>
<name>A0A1E7FNP2_9STRA</name>
<feature type="region of interest" description="Disordered" evidence="1">
    <location>
        <begin position="119"/>
        <end position="152"/>
    </location>
</feature>
<dbReference type="GO" id="GO:0005524">
    <property type="term" value="F:ATP binding"/>
    <property type="evidence" value="ECO:0007669"/>
    <property type="project" value="InterPro"/>
</dbReference>
<dbReference type="CDD" id="cd01029">
    <property type="entry name" value="TOPRIM_primases"/>
    <property type="match status" value="1"/>
</dbReference>
<dbReference type="OrthoDB" id="275278at2759"/>
<feature type="compositionally biased region" description="Basic and acidic residues" evidence="1">
    <location>
        <begin position="119"/>
        <end position="129"/>
    </location>
</feature>
<dbReference type="InParanoid" id="A0A1E7FNP2"/>
<dbReference type="CDD" id="cd01122">
    <property type="entry name" value="Twinkle_C"/>
    <property type="match status" value="1"/>
</dbReference>
<dbReference type="EMBL" id="KV784355">
    <property type="protein sequence ID" value="OEU19781.1"/>
    <property type="molecule type" value="Genomic_DNA"/>
</dbReference>
<evidence type="ECO:0000313" key="4">
    <source>
        <dbReference type="EMBL" id="OEU19781.1"/>
    </source>
</evidence>
<accession>A0A1E7FNP2</accession>
<dbReference type="SUPFAM" id="SSF56731">
    <property type="entry name" value="DNA primase core"/>
    <property type="match status" value="1"/>
</dbReference>
<dbReference type="PROSITE" id="PS50880">
    <property type="entry name" value="TOPRIM"/>
    <property type="match status" value="1"/>
</dbReference>
<dbReference type="GO" id="GO:0006260">
    <property type="term" value="P:DNA replication"/>
    <property type="evidence" value="ECO:0007669"/>
    <property type="project" value="InterPro"/>
</dbReference>
<dbReference type="InterPro" id="IPR006171">
    <property type="entry name" value="TOPRIM_dom"/>
</dbReference>
<sequence length="677" mass="75972">MRYQHQHQNHHHDQNHRRGRRYLSSAFVSRHNHSLNITPDTIVDYCSSHGASVEGARTTSTHVVLRECPFCPKPTRNEASNLYKLHIQIGGGAYFCHRCGTGGSWYDLKAKFGGFNVERDHPNNDDSKNIDSTNDNNNNNNNSNSNSNITNTNKNDVLRYLTEVRGLNTKTLRKYGVGKGAYQFPCDVSGGYRETECITFPWIMREIPTGAFVTRRIKARALEKKAWQRLDPPGGGWGLFGLHTIPNDATEIVLTEGEYDAMAVSQATGRHAVSLPNGCRSLPVQTLPLLERFDKIYLWMDNDEPGREGAEKFAKKLGVNRTYIVQCLEAKDANDALLNKDIDLNQVIENATLTPHDRIVTFKDLRNDVLQELLEPDQYSGTPVPSLPRFTQIIKGFRRGEMTVLTGPTGAGKTTFLGQVSLDLAEQGENVLWGSFEIKNTRLLHKLMKQFSRDSLPVSTEVNAREKFEALADRFETLPLYFMKFHGGSDMDEVLDAMEYAVYVNDVEHIILDNMQFMITRNGKKSSFDKFEVQDLAIEKFRKFATEHNVHVTLVVHPRKEDAAAKLSISSFFGSAKATQEADTVIIIQNDANRRKCLDIKKNRFDGTLGFSPIYFQSKSGRYVEDEVSAGGASSGGGQLRNNNANSNNNNQGEPPKDISNHWDSMLAQPKSGSGRA</sequence>
<dbReference type="InterPro" id="IPR034154">
    <property type="entry name" value="TOPRIM_DnaG/twinkle"/>
</dbReference>
<proteinExistence type="predicted"/>
<dbReference type="PANTHER" id="PTHR12873:SF0">
    <property type="entry name" value="TWINKLE MTDNA HELICASE"/>
    <property type="match status" value="1"/>
</dbReference>
<dbReference type="Pfam" id="PF13155">
    <property type="entry name" value="Toprim_2"/>
    <property type="match status" value="1"/>
</dbReference>
<evidence type="ECO:0000259" key="2">
    <source>
        <dbReference type="PROSITE" id="PS50880"/>
    </source>
</evidence>
<keyword evidence="5" id="KW-1185">Reference proteome</keyword>
<dbReference type="InterPro" id="IPR007694">
    <property type="entry name" value="DNA_helicase_DnaB-like_C"/>
</dbReference>
<dbReference type="Gene3D" id="3.40.1360.10">
    <property type="match status" value="1"/>
</dbReference>
<dbReference type="Pfam" id="PF13481">
    <property type="entry name" value="AAA_25"/>
    <property type="match status" value="1"/>
</dbReference>
<dbReference type="InterPro" id="IPR003593">
    <property type="entry name" value="AAA+_ATPase"/>
</dbReference>
<gene>
    <name evidence="4" type="ORF">FRACYDRAFT_181837</name>
</gene>
<dbReference type="AlphaFoldDB" id="A0A1E7FNP2"/>
<protein>
    <submittedName>
        <fullName evidence="4">p-loop containing nucleoside triphosphate hydrolase protein</fullName>
    </submittedName>
</protein>
<evidence type="ECO:0000259" key="3">
    <source>
        <dbReference type="PROSITE" id="PS51199"/>
    </source>
</evidence>
<organism evidence="4 5">
    <name type="scientific">Fragilariopsis cylindrus CCMP1102</name>
    <dbReference type="NCBI Taxonomy" id="635003"/>
    <lineage>
        <taxon>Eukaryota</taxon>
        <taxon>Sar</taxon>
        <taxon>Stramenopiles</taxon>
        <taxon>Ochrophyta</taxon>
        <taxon>Bacillariophyta</taxon>
        <taxon>Bacillariophyceae</taxon>
        <taxon>Bacillariophycidae</taxon>
        <taxon>Bacillariales</taxon>
        <taxon>Bacillariaceae</taxon>
        <taxon>Fragilariopsis</taxon>
    </lineage>
</organism>
<dbReference type="InterPro" id="IPR027417">
    <property type="entry name" value="P-loop_NTPase"/>
</dbReference>
<feature type="region of interest" description="Disordered" evidence="1">
    <location>
        <begin position="627"/>
        <end position="677"/>
    </location>
</feature>
<dbReference type="SMART" id="SM00382">
    <property type="entry name" value="AAA"/>
    <property type="match status" value="1"/>
</dbReference>